<keyword evidence="1" id="KW-0732">Signal</keyword>
<organism evidence="2 3">
    <name type="scientific">Flagellimonas pacifica</name>
    <dbReference type="NCBI Taxonomy" id="1247520"/>
    <lineage>
        <taxon>Bacteria</taxon>
        <taxon>Pseudomonadati</taxon>
        <taxon>Bacteroidota</taxon>
        <taxon>Flavobacteriia</taxon>
        <taxon>Flavobacteriales</taxon>
        <taxon>Flavobacteriaceae</taxon>
        <taxon>Flagellimonas</taxon>
    </lineage>
</organism>
<dbReference type="AlphaFoldDB" id="A0A285N1H7"/>
<gene>
    <name evidence="2" type="ORF">SAMN06265377_3715</name>
</gene>
<feature type="chain" id="PRO_5013103413" evidence="1">
    <location>
        <begin position="19"/>
        <end position="651"/>
    </location>
</feature>
<protein>
    <submittedName>
        <fullName evidence="2">Uncharacterized protein</fullName>
    </submittedName>
</protein>
<feature type="signal peptide" evidence="1">
    <location>
        <begin position="1"/>
        <end position="18"/>
    </location>
</feature>
<accession>A0A285N1H7</accession>
<reference evidence="3" key="1">
    <citation type="submission" date="2017-09" db="EMBL/GenBank/DDBJ databases">
        <authorList>
            <person name="Varghese N."/>
            <person name="Submissions S."/>
        </authorList>
    </citation>
    <scope>NUCLEOTIDE SEQUENCE [LARGE SCALE GENOMIC DNA]</scope>
    <source>
        <strain evidence="3">DSM 25885</strain>
    </source>
</reference>
<evidence type="ECO:0000313" key="2">
    <source>
        <dbReference type="EMBL" id="SNZ01866.1"/>
    </source>
</evidence>
<dbReference type="OrthoDB" id="98874at2"/>
<dbReference type="Proteomes" id="UP000219048">
    <property type="component" value="Unassembled WGS sequence"/>
</dbReference>
<evidence type="ECO:0000313" key="3">
    <source>
        <dbReference type="Proteomes" id="UP000219048"/>
    </source>
</evidence>
<dbReference type="Gene3D" id="2.60.120.1130">
    <property type="match status" value="1"/>
</dbReference>
<evidence type="ECO:0000256" key="1">
    <source>
        <dbReference type="SAM" id="SignalP"/>
    </source>
</evidence>
<dbReference type="Gene3D" id="2.60.40.3140">
    <property type="match status" value="1"/>
</dbReference>
<proteinExistence type="predicted"/>
<sequence length="651" mass="76694">MKHYICLWLIVSSFYATAQVEFGRIRQSDFELKTYEKDTTANAVVLFEKGNYYFDVIQKKIQLVKEYHVRIKILNEKGMDKANISIPYYRNEKSKEYIQKIDAINHNGHVKTVIPKGKMYDVDVNERWSEKRFTFSNVKECSIIEYKYKLVSPFLFNLDGWTFQSDIPKIFSEFKAKIPGNYVYNRSLHGSLKLTLEEAEVEKNCFHVPGYSQAAACEVITYAMKDIPAIEKDEQFMLAESNYTSRIEFELSEMQRLDGSKKRFSKTWKDVDREFKSDRDIGRQLRKKDFFEKNVPSEIFMEKDSFLRAKKIYDFVKNHFTWNEKYGIYRDVRVKEAYQNKLGNIAEINISLINLLNAGGIDTDLMLLSTRDNGLPKKIYPVITDFNYVVAKTNINGKDYLLDATSKLNPFGMLPYRCLNLYGRVMDFDKESYWFYIEPEKTNRVRIMGTATFNLQEGTIKGKLRETNQGYNAILKYNQINSNSKEDYLKGIEEKSSLDFYIDDYTFQTDKSNEKLTTEIYEFTTEGINKNDVIYFNPFLVRFFERNPFLKDVRYFPVDFGYPRKYEYNITYSIPNDYEVQSLPEKKIITLPNGTGSIKFSCAAQGKFVTSRYFLNINHSHFDSESYPYLKKFFQIAVNIEKNSIIKIEKK</sequence>
<dbReference type="RefSeq" id="WP_097047297.1">
    <property type="nucleotide sequence ID" value="NZ_OBEH01000007.1"/>
</dbReference>
<dbReference type="Gene3D" id="3.10.620.30">
    <property type="match status" value="1"/>
</dbReference>
<name>A0A285N1H7_9FLAO</name>
<keyword evidence="3" id="KW-1185">Reference proteome</keyword>
<dbReference type="EMBL" id="OBEH01000007">
    <property type="protein sequence ID" value="SNZ01866.1"/>
    <property type="molecule type" value="Genomic_DNA"/>
</dbReference>